<keyword evidence="2" id="KW-1185">Reference proteome</keyword>
<dbReference type="PANTHER" id="PTHR36886">
    <property type="entry name" value="PROTEIN FRIGIDA-ESSENTIAL 1"/>
    <property type="match status" value="1"/>
</dbReference>
<dbReference type="EMBL" id="JACXVP010000012">
    <property type="protein sequence ID" value="KAG5572184.1"/>
    <property type="molecule type" value="Genomic_DNA"/>
</dbReference>
<dbReference type="InterPro" id="IPR052650">
    <property type="entry name" value="Zinc_finger_CCCH"/>
</dbReference>
<protein>
    <submittedName>
        <fullName evidence="1">Uncharacterized protein</fullName>
    </submittedName>
</protein>
<sequence>MEFVKELLRPTWNEDLISKDAYKKVVNKIVDKVENSLHPNQIPNTAESAEEYFDLSLPKHTNIVEVRHKKSICPCEFCFSLI</sequence>
<accession>A0A9J5WAS0</accession>
<gene>
    <name evidence="1" type="ORF">H5410_061950</name>
</gene>
<evidence type="ECO:0000313" key="2">
    <source>
        <dbReference type="Proteomes" id="UP000824120"/>
    </source>
</evidence>
<dbReference type="AlphaFoldDB" id="A0A9J5WAS0"/>
<dbReference type="PANTHER" id="PTHR36886:SF12">
    <property type="entry name" value="C3H1-TYPE DOMAIN-CONTAINING PROTEIN"/>
    <property type="match status" value="1"/>
</dbReference>
<dbReference type="Proteomes" id="UP000824120">
    <property type="component" value="Chromosome 12"/>
</dbReference>
<name>A0A9J5WAS0_SOLCO</name>
<proteinExistence type="predicted"/>
<reference evidence="1 2" key="1">
    <citation type="submission" date="2020-09" db="EMBL/GenBank/DDBJ databases">
        <title>De no assembly of potato wild relative species, Solanum commersonii.</title>
        <authorList>
            <person name="Cho K."/>
        </authorList>
    </citation>
    <scope>NUCLEOTIDE SEQUENCE [LARGE SCALE GENOMIC DNA]</scope>
    <source>
        <strain evidence="1">LZ3.2</strain>
        <tissue evidence="1">Leaf</tissue>
    </source>
</reference>
<dbReference type="OrthoDB" id="1935339at2759"/>
<evidence type="ECO:0000313" key="1">
    <source>
        <dbReference type="EMBL" id="KAG5572184.1"/>
    </source>
</evidence>
<comment type="caution">
    <text evidence="1">The sequence shown here is derived from an EMBL/GenBank/DDBJ whole genome shotgun (WGS) entry which is preliminary data.</text>
</comment>
<organism evidence="1 2">
    <name type="scientific">Solanum commersonii</name>
    <name type="common">Commerson's wild potato</name>
    <name type="synonym">Commerson's nightshade</name>
    <dbReference type="NCBI Taxonomy" id="4109"/>
    <lineage>
        <taxon>Eukaryota</taxon>
        <taxon>Viridiplantae</taxon>
        <taxon>Streptophyta</taxon>
        <taxon>Embryophyta</taxon>
        <taxon>Tracheophyta</taxon>
        <taxon>Spermatophyta</taxon>
        <taxon>Magnoliopsida</taxon>
        <taxon>eudicotyledons</taxon>
        <taxon>Gunneridae</taxon>
        <taxon>Pentapetalae</taxon>
        <taxon>asterids</taxon>
        <taxon>lamiids</taxon>
        <taxon>Solanales</taxon>
        <taxon>Solanaceae</taxon>
        <taxon>Solanoideae</taxon>
        <taxon>Solaneae</taxon>
        <taxon>Solanum</taxon>
    </lineage>
</organism>